<sequence>MLKMTEETRQVAVATAEELDKQTGQLEKMDNDMNGIQVLVERSEKTVDKMIRPWYARVPGRGKVSKKDKETKKNRKQKGSITEIVEEEPEEQPPTSELTEPVENIEGMRGDLLGDRPADGAVVKEQKPPRPRAKPRRTGPNAELLDELDKAEEEQEHQLSEISATLRDLKGIASGINQELSKQSVLIDGLDQSADMTTERIEANNMKLKRII</sequence>
<reference evidence="4" key="1">
    <citation type="submission" date="2021-01" db="EMBL/GenBank/DDBJ databases">
        <authorList>
            <person name="Corre E."/>
            <person name="Pelletier E."/>
            <person name="Niang G."/>
            <person name="Scheremetjew M."/>
            <person name="Finn R."/>
            <person name="Kale V."/>
            <person name="Holt S."/>
            <person name="Cochrane G."/>
            <person name="Meng A."/>
            <person name="Brown T."/>
            <person name="Cohen L."/>
        </authorList>
    </citation>
    <scope>NUCLEOTIDE SEQUENCE</scope>
    <source>
        <strain evidence="4">UTEX LB 2760</strain>
    </source>
</reference>
<gene>
    <name evidence="4" type="ORF">RMAR0315_LOCUS7669</name>
</gene>
<dbReference type="SUPFAM" id="SSF58038">
    <property type="entry name" value="SNARE fusion complex"/>
    <property type="match status" value="2"/>
</dbReference>
<proteinExistence type="inferred from homology"/>
<dbReference type="PROSITE" id="PS50192">
    <property type="entry name" value="T_SNARE"/>
    <property type="match status" value="2"/>
</dbReference>
<dbReference type="PANTHER" id="PTHR19305:SF9">
    <property type="entry name" value="SYNAPTOSOMAL-ASSOCIATED PROTEIN 29"/>
    <property type="match status" value="1"/>
</dbReference>
<dbReference type="SMART" id="SM00397">
    <property type="entry name" value="t_SNARE"/>
    <property type="match status" value="1"/>
</dbReference>
<comment type="similarity">
    <text evidence="1">Belongs to the SNAP-25 family.</text>
</comment>
<evidence type="ECO:0000256" key="2">
    <source>
        <dbReference type="SAM" id="MobiDB-lite"/>
    </source>
</evidence>
<dbReference type="PANTHER" id="PTHR19305">
    <property type="entry name" value="SYNAPTOSOMAL ASSOCIATED PROTEIN"/>
    <property type="match status" value="1"/>
</dbReference>
<name>A0A7S0BMR8_9RHOD</name>
<dbReference type="InterPro" id="IPR000727">
    <property type="entry name" value="T_SNARE_dom"/>
</dbReference>
<organism evidence="4">
    <name type="scientific">Rhodosorus marinus</name>
    <dbReference type="NCBI Taxonomy" id="101924"/>
    <lineage>
        <taxon>Eukaryota</taxon>
        <taxon>Rhodophyta</taxon>
        <taxon>Stylonematophyceae</taxon>
        <taxon>Stylonematales</taxon>
        <taxon>Stylonemataceae</taxon>
        <taxon>Rhodosorus</taxon>
    </lineage>
</organism>
<evidence type="ECO:0000313" key="4">
    <source>
        <dbReference type="EMBL" id="CAD8397679.1"/>
    </source>
</evidence>
<dbReference type="EMBL" id="HBEK01014083">
    <property type="protein sequence ID" value="CAD8397679.1"/>
    <property type="molecule type" value="Transcribed_RNA"/>
</dbReference>
<dbReference type="CDD" id="cd15841">
    <property type="entry name" value="SNARE_Qc"/>
    <property type="match status" value="1"/>
</dbReference>
<dbReference type="AlphaFoldDB" id="A0A7S0BMR8"/>
<dbReference type="GO" id="GO:0005886">
    <property type="term" value="C:plasma membrane"/>
    <property type="evidence" value="ECO:0007669"/>
    <property type="project" value="TreeGrafter"/>
</dbReference>
<accession>A0A7S0BMR8</accession>
<evidence type="ECO:0000259" key="3">
    <source>
        <dbReference type="PROSITE" id="PS50192"/>
    </source>
</evidence>
<protein>
    <recommendedName>
        <fullName evidence="3">t-SNARE coiled-coil homology domain-containing protein</fullName>
    </recommendedName>
</protein>
<dbReference type="Gene3D" id="1.20.5.110">
    <property type="match status" value="2"/>
</dbReference>
<feature type="compositionally biased region" description="Basic and acidic residues" evidence="2">
    <location>
        <begin position="106"/>
        <end position="128"/>
    </location>
</feature>
<evidence type="ECO:0000256" key="1">
    <source>
        <dbReference type="ARBA" id="ARBA00009480"/>
    </source>
</evidence>
<feature type="domain" description="T-SNARE coiled-coil homology" evidence="3">
    <location>
        <begin position="149"/>
        <end position="211"/>
    </location>
</feature>
<feature type="region of interest" description="Disordered" evidence="2">
    <location>
        <begin position="57"/>
        <end position="144"/>
    </location>
</feature>
<feature type="domain" description="T-SNARE coiled-coil homology" evidence="3">
    <location>
        <begin position="1"/>
        <end position="50"/>
    </location>
</feature>